<dbReference type="GO" id="GO:0000373">
    <property type="term" value="P:Group II intron splicing"/>
    <property type="evidence" value="ECO:0007669"/>
    <property type="project" value="InterPro"/>
</dbReference>
<dbReference type="PROSITE" id="PS51375">
    <property type="entry name" value="PPR"/>
    <property type="match status" value="2"/>
</dbReference>
<dbReference type="Gene3D" id="1.25.40.10">
    <property type="entry name" value="Tetratricopeptide repeat domain"/>
    <property type="match status" value="1"/>
</dbReference>
<dbReference type="InterPro" id="IPR011990">
    <property type="entry name" value="TPR-like_helical_dom_sf"/>
</dbReference>
<sequence length="219" mass="25118">MGSLKLEFSLQISNSNSNSNSPRRIISCGLRNGPRKAMWRRSRVLSTEAIQAVQSLKLAQNSSSSSFKLDQVFRNKVNRLLKADLLDTLAELQRQNQLDLALKVGVCVCVCVYIYIYKVFNFVKKEVWYVPDVSLFNDMILMLGKNKMIDMAEQLFLELKSQQGLEPDARTYTEMIGAYFKVEMVNKAVETYELMKASDFEVTGQWNLLFLDKTNDDLI</sequence>
<evidence type="ECO:0000256" key="1">
    <source>
        <dbReference type="ARBA" id="ARBA00022737"/>
    </source>
</evidence>
<dbReference type="Pfam" id="PF13041">
    <property type="entry name" value="PPR_2"/>
    <property type="match status" value="1"/>
</dbReference>
<dbReference type="GO" id="GO:0003723">
    <property type="term" value="F:RNA binding"/>
    <property type="evidence" value="ECO:0007669"/>
    <property type="project" value="InterPro"/>
</dbReference>
<proteinExistence type="predicted"/>
<evidence type="ECO:0000313" key="4">
    <source>
        <dbReference type="Proteomes" id="UP000826271"/>
    </source>
</evidence>
<dbReference type="GO" id="GO:0009658">
    <property type="term" value="P:chloroplast organization"/>
    <property type="evidence" value="ECO:0007669"/>
    <property type="project" value="InterPro"/>
</dbReference>
<dbReference type="PANTHER" id="PTHR47594">
    <property type="entry name" value="PPR CONTAINING PLANT-LIKE PROTEIN"/>
    <property type="match status" value="1"/>
</dbReference>
<evidence type="ECO:0000256" key="2">
    <source>
        <dbReference type="PROSITE-ProRule" id="PRU00708"/>
    </source>
</evidence>
<dbReference type="PANTHER" id="PTHR47594:SF5">
    <property type="entry name" value="PENTACOTRIPEPTIDE-REPEAT REGION OF PRORP DOMAIN-CONTAINING PROTEIN"/>
    <property type="match status" value="1"/>
</dbReference>
<dbReference type="InterPro" id="IPR002885">
    <property type="entry name" value="PPR_rpt"/>
</dbReference>
<accession>A0AAV6X729</accession>
<gene>
    <name evidence="3" type="ORF">BUALT_Bualt09G0007600</name>
</gene>
<feature type="repeat" description="PPR" evidence="2">
    <location>
        <begin position="132"/>
        <end position="167"/>
    </location>
</feature>
<feature type="repeat" description="PPR" evidence="2">
    <location>
        <begin position="168"/>
        <end position="202"/>
    </location>
</feature>
<protein>
    <recommendedName>
        <fullName evidence="5">Pentatricopeptide repeat-containing protein</fullName>
    </recommendedName>
</protein>
<dbReference type="InterPro" id="IPR044190">
    <property type="entry name" value="THA8-like"/>
</dbReference>
<dbReference type="EMBL" id="WHWC01000009">
    <property type="protein sequence ID" value="KAG8375904.1"/>
    <property type="molecule type" value="Genomic_DNA"/>
</dbReference>
<dbReference type="AlphaFoldDB" id="A0AAV6X729"/>
<keyword evidence="4" id="KW-1185">Reference proteome</keyword>
<evidence type="ECO:0008006" key="5">
    <source>
        <dbReference type="Google" id="ProtNLM"/>
    </source>
</evidence>
<keyword evidence="1" id="KW-0677">Repeat</keyword>
<comment type="caution">
    <text evidence="3">The sequence shown here is derived from an EMBL/GenBank/DDBJ whole genome shotgun (WGS) entry which is preliminary data.</text>
</comment>
<evidence type="ECO:0000313" key="3">
    <source>
        <dbReference type="EMBL" id="KAG8375904.1"/>
    </source>
</evidence>
<dbReference type="Proteomes" id="UP000826271">
    <property type="component" value="Unassembled WGS sequence"/>
</dbReference>
<dbReference type="NCBIfam" id="TIGR00756">
    <property type="entry name" value="PPR"/>
    <property type="match status" value="2"/>
</dbReference>
<organism evidence="3 4">
    <name type="scientific">Buddleja alternifolia</name>
    <dbReference type="NCBI Taxonomy" id="168488"/>
    <lineage>
        <taxon>Eukaryota</taxon>
        <taxon>Viridiplantae</taxon>
        <taxon>Streptophyta</taxon>
        <taxon>Embryophyta</taxon>
        <taxon>Tracheophyta</taxon>
        <taxon>Spermatophyta</taxon>
        <taxon>Magnoliopsida</taxon>
        <taxon>eudicotyledons</taxon>
        <taxon>Gunneridae</taxon>
        <taxon>Pentapetalae</taxon>
        <taxon>asterids</taxon>
        <taxon>lamiids</taxon>
        <taxon>Lamiales</taxon>
        <taxon>Scrophulariaceae</taxon>
        <taxon>Buddlejeae</taxon>
        <taxon>Buddleja</taxon>
    </lineage>
</organism>
<reference evidence="3" key="1">
    <citation type="submission" date="2019-10" db="EMBL/GenBank/DDBJ databases">
        <authorList>
            <person name="Zhang R."/>
            <person name="Pan Y."/>
            <person name="Wang J."/>
            <person name="Ma R."/>
            <person name="Yu S."/>
        </authorList>
    </citation>
    <scope>NUCLEOTIDE SEQUENCE</scope>
    <source>
        <strain evidence="3">LA-IB0</strain>
        <tissue evidence="3">Leaf</tissue>
    </source>
</reference>
<name>A0AAV6X729_9LAMI</name>